<dbReference type="FunFam" id="2.40.10.10:FF:000003">
    <property type="entry name" value="Transmembrane serine protease 3"/>
    <property type="match status" value="1"/>
</dbReference>
<dbReference type="EMBL" id="LSMT01000021">
    <property type="protein sequence ID" value="PFX32562.1"/>
    <property type="molecule type" value="Genomic_DNA"/>
</dbReference>
<dbReference type="Gene3D" id="3.40.33.10">
    <property type="entry name" value="CAP"/>
    <property type="match status" value="1"/>
</dbReference>
<dbReference type="SMART" id="SM00020">
    <property type="entry name" value="Tryp_SPc"/>
    <property type="match status" value="1"/>
</dbReference>
<evidence type="ECO:0000256" key="5">
    <source>
        <dbReference type="RuleBase" id="RU363034"/>
    </source>
</evidence>
<dbReference type="InterPro" id="IPR014044">
    <property type="entry name" value="CAP_dom"/>
</dbReference>
<reference evidence="9" key="1">
    <citation type="journal article" date="2017" name="bioRxiv">
        <title>Comparative analysis of the genomes of Stylophora pistillata and Acropora digitifera provides evidence for extensive differences between species of corals.</title>
        <authorList>
            <person name="Voolstra C.R."/>
            <person name="Li Y."/>
            <person name="Liew Y.J."/>
            <person name="Baumgarten S."/>
            <person name="Zoccola D."/>
            <person name="Flot J.-F."/>
            <person name="Tambutte S."/>
            <person name="Allemand D."/>
            <person name="Aranda M."/>
        </authorList>
    </citation>
    <scope>NUCLEOTIDE SEQUENCE [LARGE SCALE GENOMIC DNA]</scope>
</reference>
<keyword evidence="8" id="KW-0472">Membrane</keyword>
<dbReference type="PROSITE" id="PS00134">
    <property type="entry name" value="TRYPSIN_HIS"/>
    <property type="match status" value="1"/>
</dbReference>
<feature type="compositionally biased region" description="Polar residues" evidence="6">
    <location>
        <begin position="229"/>
        <end position="240"/>
    </location>
</feature>
<evidence type="ECO:0000256" key="3">
    <source>
        <dbReference type="ARBA" id="ARBA00022825"/>
    </source>
</evidence>
<sequence>MHLLLQEICLTSFGCLNIALLVINLTAKGLAYDEFDKECVRVHNQLRALHNASALCWSESLAGDAQRWAENLANKDRAEHDYQDLITKGQGENIAWMTLTTEKCEGPRKSGCVSCGDIVKKWYSEEKNYDFQKGAAIDPGQPIRHFNQIVWKSTTELGMGSARSNEHGLIVVARYSPMGSTGGTVSFLQNVDPPGQKSGNVSLDTTDQNANSKPETTIIKITKVVQKFPQGSNPQESGKSVSGEKPTQGVPSSPAPKTESEPNENSMTCGIRKPSRIVGGEVAYPGAWPWQAGFKRDANDILFCGGSLINKEWVVTASHCVYDLLNINKNTVLVVVLGEFDKASKEEQEISVKTKRIIMHPKYDSQTLDYDIALVKLEKPLRDFSTYIRPVCVPDGSETFDSKSKCYVTGFGRTQQGGDLAGMLRMAKIPLVDKETCKQAYDEKLTERMICAGFPKGGIDACQGDSGGPLSCLYEGRWYLTGVVSWGVGCAQPNAYGVYSKVQVLEDWLDATMKANE</sequence>
<dbReference type="Pfam" id="PF00089">
    <property type="entry name" value="Trypsin"/>
    <property type="match status" value="1"/>
</dbReference>
<keyword evidence="1 5" id="KW-0645">Protease</keyword>
<dbReference type="PANTHER" id="PTHR24252">
    <property type="entry name" value="ACROSIN-RELATED"/>
    <property type="match status" value="1"/>
</dbReference>
<gene>
    <name evidence="8" type="primary">TMPRSS6</name>
    <name evidence="8" type="ORF">AWC38_SpisGene2560</name>
</gene>
<dbReference type="Proteomes" id="UP000225706">
    <property type="component" value="Unassembled WGS sequence"/>
</dbReference>
<evidence type="ECO:0000313" key="8">
    <source>
        <dbReference type="EMBL" id="PFX32562.1"/>
    </source>
</evidence>
<dbReference type="InterPro" id="IPR001314">
    <property type="entry name" value="Peptidase_S1A"/>
</dbReference>
<dbReference type="InterPro" id="IPR035940">
    <property type="entry name" value="CAP_sf"/>
</dbReference>
<dbReference type="GO" id="GO:0006508">
    <property type="term" value="P:proteolysis"/>
    <property type="evidence" value="ECO:0007669"/>
    <property type="project" value="UniProtKB-KW"/>
</dbReference>
<dbReference type="Pfam" id="PF00188">
    <property type="entry name" value="CAP"/>
    <property type="match status" value="1"/>
</dbReference>
<dbReference type="CDD" id="cd00190">
    <property type="entry name" value="Tryp_SPc"/>
    <property type="match status" value="1"/>
</dbReference>
<dbReference type="SUPFAM" id="SSF55797">
    <property type="entry name" value="PR-1-like"/>
    <property type="match status" value="1"/>
</dbReference>
<dbReference type="InterPro" id="IPR001254">
    <property type="entry name" value="Trypsin_dom"/>
</dbReference>
<dbReference type="OrthoDB" id="93664at2759"/>
<dbReference type="STRING" id="50429.A0A2B4SVJ3"/>
<dbReference type="InterPro" id="IPR009003">
    <property type="entry name" value="Peptidase_S1_PA"/>
</dbReference>
<keyword evidence="2 5" id="KW-0378">Hydrolase</keyword>
<dbReference type="Gene3D" id="2.40.10.10">
    <property type="entry name" value="Trypsin-like serine proteases"/>
    <property type="match status" value="1"/>
</dbReference>
<evidence type="ECO:0000313" key="9">
    <source>
        <dbReference type="Proteomes" id="UP000225706"/>
    </source>
</evidence>
<feature type="compositionally biased region" description="Polar residues" evidence="6">
    <location>
        <begin position="197"/>
        <end position="215"/>
    </location>
</feature>
<dbReference type="PANTHER" id="PTHR24252:SF7">
    <property type="entry name" value="HYALIN"/>
    <property type="match status" value="1"/>
</dbReference>
<dbReference type="InterPro" id="IPR034113">
    <property type="entry name" value="SCP_GAPR1-like"/>
</dbReference>
<dbReference type="AlphaFoldDB" id="A0A2B4SVJ3"/>
<keyword evidence="3 5" id="KW-0720">Serine protease</keyword>
<dbReference type="CDD" id="cd05382">
    <property type="entry name" value="CAP_GAPR1-like"/>
    <property type="match status" value="1"/>
</dbReference>
<dbReference type="SUPFAM" id="SSF50494">
    <property type="entry name" value="Trypsin-like serine proteases"/>
    <property type="match status" value="1"/>
</dbReference>
<protein>
    <submittedName>
        <fullName evidence="8">Transmembrane protease serine 6</fullName>
    </submittedName>
</protein>
<evidence type="ECO:0000256" key="4">
    <source>
        <dbReference type="ARBA" id="ARBA00023157"/>
    </source>
</evidence>
<feature type="domain" description="Peptidase S1" evidence="7">
    <location>
        <begin position="277"/>
        <end position="514"/>
    </location>
</feature>
<name>A0A2B4SVJ3_STYPI</name>
<dbReference type="InterPro" id="IPR018114">
    <property type="entry name" value="TRYPSIN_HIS"/>
</dbReference>
<dbReference type="InterPro" id="IPR033116">
    <property type="entry name" value="TRYPSIN_SER"/>
</dbReference>
<dbReference type="FunFam" id="3.40.33.10:FF:000010">
    <property type="entry name" value="Predicted protein"/>
    <property type="match status" value="1"/>
</dbReference>
<keyword evidence="8" id="KW-0812">Transmembrane</keyword>
<feature type="region of interest" description="Disordered" evidence="6">
    <location>
        <begin position="184"/>
        <end position="271"/>
    </location>
</feature>
<dbReference type="PROSITE" id="PS50240">
    <property type="entry name" value="TRYPSIN_DOM"/>
    <property type="match status" value="1"/>
</dbReference>
<dbReference type="SMART" id="SM00198">
    <property type="entry name" value="SCP"/>
    <property type="match status" value="1"/>
</dbReference>
<proteinExistence type="predicted"/>
<evidence type="ECO:0000256" key="2">
    <source>
        <dbReference type="ARBA" id="ARBA00022801"/>
    </source>
</evidence>
<evidence type="ECO:0000259" key="7">
    <source>
        <dbReference type="PROSITE" id="PS50240"/>
    </source>
</evidence>
<dbReference type="InterPro" id="IPR043504">
    <property type="entry name" value="Peptidase_S1_PA_chymotrypsin"/>
</dbReference>
<keyword evidence="4" id="KW-1015">Disulfide bond</keyword>
<evidence type="ECO:0000256" key="6">
    <source>
        <dbReference type="SAM" id="MobiDB-lite"/>
    </source>
</evidence>
<organism evidence="8 9">
    <name type="scientific">Stylophora pistillata</name>
    <name type="common">Smooth cauliflower coral</name>
    <dbReference type="NCBI Taxonomy" id="50429"/>
    <lineage>
        <taxon>Eukaryota</taxon>
        <taxon>Metazoa</taxon>
        <taxon>Cnidaria</taxon>
        <taxon>Anthozoa</taxon>
        <taxon>Hexacorallia</taxon>
        <taxon>Scleractinia</taxon>
        <taxon>Astrocoeniina</taxon>
        <taxon>Pocilloporidae</taxon>
        <taxon>Stylophora</taxon>
    </lineage>
</organism>
<comment type="caution">
    <text evidence="8">The sequence shown here is derived from an EMBL/GenBank/DDBJ whole genome shotgun (WGS) entry which is preliminary data.</text>
</comment>
<keyword evidence="9" id="KW-1185">Reference proteome</keyword>
<dbReference type="GO" id="GO:0004252">
    <property type="term" value="F:serine-type endopeptidase activity"/>
    <property type="evidence" value="ECO:0007669"/>
    <property type="project" value="InterPro"/>
</dbReference>
<dbReference type="PRINTS" id="PR00722">
    <property type="entry name" value="CHYMOTRYPSIN"/>
</dbReference>
<accession>A0A2B4SVJ3</accession>
<dbReference type="PROSITE" id="PS00135">
    <property type="entry name" value="TRYPSIN_SER"/>
    <property type="match status" value="1"/>
</dbReference>
<evidence type="ECO:0000256" key="1">
    <source>
        <dbReference type="ARBA" id="ARBA00022670"/>
    </source>
</evidence>